<dbReference type="Proteomes" id="UP001199919">
    <property type="component" value="Unassembled WGS sequence"/>
</dbReference>
<keyword evidence="2" id="KW-1185">Reference proteome</keyword>
<evidence type="ECO:0000313" key="2">
    <source>
        <dbReference type="Proteomes" id="UP001199919"/>
    </source>
</evidence>
<accession>A0ABS8U125</accession>
<organism evidence="1 2">
    <name type="scientific">Mucilaginibacter roseus</name>
    <dbReference type="NCBI Taxonomy" id="1528868"/>
    <lineage>
        <taxon>Bacteria</taxon>
        <taxon>Pseudomonadati</taxon>
        <taxon>Bacteroidota</taxon>
        <taxon>Sphingobacteriia</taxon>
        <taxon>Sphingobacteriales</taxon>
        <taxon>Sphingobacteriaceae</taxon>
        <taxon>Mucilaginibacter</taxon>
    </lineage>
</organism>
<sequence length="80" mass="8885">MNEQFEAVLTGSDGPIDGIVTELTTGSGLAYKFQSIDESLELTIIRNEEGNWERVSGTEPYFSGWVDELTEQIQNNKTAL</sequence>
<comment type="caution">
    <text evidence="1">The sequence shown here is derived from an EMBL/GenBank/DDBJ whole genome shotgun (WGS) entry which is preliminary data.</text>
</comment>
<dbReference type="RefSeq" id="WP_232175539.1">
    <property type="nucleotide sequence ID" value="NZ_JAJPWV010000001.1"/>
</dbReference>
<name>A0ABS8U125_9SPHI</name>
<gene>
    <name evidence="1" type="ORF">LT679_03305</name>
</gene>
<proteinExistence type="predicted"/>
<evidence type="ECO:0000313" key="1">
    <source>
        <dbReference type="EMBL" id="MCD8739619.1"/>
    </source>
</evidence>
<protein>
    <submittedName>
        <fullName evidence="1">Uncharacterized protein</fullName>
    </submittedName>
</protein>
<reference evidence="1 2" key="1">
    <citation type="submission" date="2021-12" db="EMBL/GenBank/DDBJ databases">
        <title>Mucilaginibacter roseus genome.</title>
        <authorList>
            <person name="Ferreira J.R."/>
            <person name="Newman J.D."/>
        </authorList>
    </citation>
    <scope>NUCLEOTIDE SEQUENCE [LARGE SCALE GENOMIC DNA]</scope>
    <source>
        <strain evidence="1 2">LMG 28454</strain>
    </source>
</reference>
<dbReference type="EMBL" id="JAJPWV010000001">
    <property type="protein sequence ID" value="MCD8739619.1"/>
    <property type="molecule type" value="Genomic_DNA"/>
</dbReference>